<protein>
    <recommendedName>
        <fullName evidence="3">Lipoprotein</fullName>
    </recommendedName>
</protein>
<organism evidence="2">
    <name type="scientific">Salmonella enterica subsp. houtenae serovar 45:g,z51:-</name>
    <dbReference type="NCBI Taxonomy" id="1967611"/>
    <lineage>
        <taxon>Bacteria</taxon>
        <taxon>Pseudomonadati</taxon>
        <taxon>Pseudomonadota</taxon>
        <taxon>Gammaproteobacteria</taxon>
        <taxon>Enterobacterales</taxon>
        <taxon>Enterobacteriaceae</taxon>
        <taxon>Salmonella</taxon>
    </lineage>
</organism>
<keyword evidence="1" id="KW-0732">Signal</keyword>
<dbReference type="PROSITE" id="PS51257">
    <property type="entry name" value="PROKAR_LIPOPROTEIN"/>
    <property type="match status" value="1"/>
</dbReference>
<proteinExistence type="predicted"/>
<accession>A0A736VC94</accession>
<gene>
    <name evidence="2" type="ORF">GNB58_004415</name>
</gene>
<comment type="caution">
    <text evidence="2">The sequence shown here is derived from an EMBL/GenBank/DDBJ whole genome shotgun (WGS) entry which is preliminary data.</text>
</comment>
<feature type="signal peptide" evidence="1">
    <location>
        <begin position="1"/>
        <end position="22"/>
    </location>
</feature>
<name>A0A736VC94_SALHO</name>
<evidence type="ECO:0008006" key="3">
    <source>
        <dbReference type="Google" id="ProtNLM"/>
    </source>
</evidence>
<dbReference type="EMBL" id="DAATAH010000081">
    <property type="protein sequence ID" value="HAE7767328.1"/>
    <property type="molecule type" value="Genomic_DNA"/>
</dbReference>
<evidence type="ECO:0000256" key="1">
    <source>
        <dbReference type="SAM" id="SignalP"/>
    </source>
</evidence>
<dbReference type="AlphaFoldDB" id="A0A736VC94"/>
<sequence length="371" mass="41205">MTFKKSVFIWMVCSFISGCGLAQRTQINNEYQKQQAEIVHSKAGVQALNYVLEDDKLTANEGGESLCPKGCTFQDVVEKANTCPIGITALYLSIHDYAGQPPSTYKIEDKSVRYSTVADILNKYSLIFGSSALSDPNHVSKVYSDFLKERDYFGLNSISEQDFKQSVGDLYKRRSEIVIKISSMRAQILSKSSQIEKEKAIAQDKANPEMPVVGLGDVFSSKKAPALRDAYSKLSFVTRSPSTNNPMKVYIHVGKYNLTLYRINLSVKEQLSECQRISAYSGYDIEAQCFDQVGRGLSNFAKMVKDPNTPDMTKVAALDEASFGNNYIDFDHAARLAVMHNAMCKKQGDDGYVEMVTVAVPCKNYKGAGMN</sequence>
<reference evidence="2" key="1">
    <citation type="journal article" date="2018" name="Genome Biol.">
        <title>SKESA: strategic k-mer extension for scrupulous assemblies.</title>
        <authorList>
            <person name="Souvorov A."/>
            <person name="Agarwala R."/>
            <person name="Lipman D.J."/>
        </authorList>
    </citation>
    <scope>NUCLEOTIDE SEQUENCE</scope>
    <source>
        <strain evidence="2">2584-68</strain>
    </source>
</reference>
<feature type="chain" id="PRO_5028010046" description="Lipoprotein" evidence="1">
    <location>
        <begin position="23"/>
        <end position="371"/>
    </location>
</feature>
<evidence type="ECO:0000313" key="2">
    <source>
        <dbReference type="EMBL" id="HAE7767328.1"/>
    </source>
</evidence>
<reference evidence="2" key="2">
    <citation type="submission" date="2018-07" db="EMBL/GenBank/DDBJ databases">
        <authorList>
            <consortium name="NCBI Pathogen Detection Project"/>
        </authorList>
    </citation>
    <scope>NUCLEOTIDE SEQUENCE</scope>
    <source>
        <strain evidence="2">2584-68</strain>
    </source>
</reference>